<evidence type="ECO:0000256" key="2">
    <source>
        <dbReference type="SAM" id="SignalP"/>
    </source>
</evidence>
<reference evidence="3 4" key="1">
    <citation type="submission" date="2016-07" db="EMBL/GenBank/DDBJ databases">
        <title>Draft genome of the white-rot fungus Obba rivulosa 3A-2.</title>
        <authorList>
            <consortium name="DOE Joint Genome Institute"/>
            <person name="Miettinen O."/>
            <person name="Riley R."/>
            <person name="Acob R."/>
            <person name="Barry K."/>
            <person name="Cullen D."/>
            <person name="De Vries R."/>
            <person name="Hainaut M."/>
            <person name="Hatakka A."/>
            <person name="Henrissat B."/>
            <person name="Hilden K."/>
            <person name="Kuo R."/>
            <person name="Labutti K."/>
            <person name="Lipzen A."/>
            <person name="Makela M.R."/>
            <person name="Sandor L."/>
            <person name="Spatafora J.W."/>
            <person name="Grigoriev I.V."/>
            <person name="Hibbett D.S."/>
        </authorList>
    </citation>
    <scope>NUCLEOTIDE SEQUENCE [LARGE SCALE GENOMIC DNA]</scope>
    <source>
        <strain evidence="3 4">3A-2</strain>
    </source>
</reference>
<feature type="compositionally biased region" description="Basic and acidic residues" evidence="1">
    <location>
        <begin position="107"/>
        <end position="137"/>
    </location>
</feature>
<evidence type="ECO:0000256" key="1">
    <source>
        <dbReference type="SAM" id="MobiDB-lite"/>
    </source>
</evidence>
<keyword evidence="2" id="KW-0732">Signal</keyword>
<feature type="signal peptide" evidence="2">
    <location>
        <begin position="1"/>
        <end position="20"/>
    </location>
</feature>
<accession>A0A8E2DVW8</accession>
<evidence type="ECO:0000313" key="4">
    <source>
        <dbReference type="Proteomes" id="UP000250043"/>
    </source>
</evidence>
<feature type="region of interest" description="Disordered" evidence="1">
    <location>
        <begin position="65"/>
        <end position="84"/>
    </location>
</feature>
<feature type="region of interest" description="Disordered" evidence="1">
    <location>
        <begin position="94"/>
        <end position="137"/>
    </location>
</feature>
<name>A0A8E2DVW8_9APHY</name>
<keyword evidence="4" id="KW-1185">Reference proteome</keyword>
<organism evidence="3 4">
    <name type="scientific">Obba rivulosa</name>
    <dbReference type="NCBI Taxonomy" id="1052685"/>
    <lineage>
        <taxon>Eukaryota</taxon>
        <taxon>Fungi</taxon>
        <taxon>Dikarya</taxon>
        <taxon>Basidiomycota</taxon>
        <taxon>Agaricomycotina</taxon>
        <taxon>Agaricomycetes</taxon>
        <taxon>Polyporales</taxon>
        <taxon>Gelatoporiaceae</taxon>
        <taxon>Obba</taxon>
    </lineage>
</organism>
<protein>
    <submittedName>
        <fullName evidence="3">Uncharacterized protein</fullName>
    </submittedName>
</protein>
<dbReference type="EMBL" id="KV722330">
    <property type="protein sequence ID" value="OCH96627.1"/>
    <property type="molecule type" value="Genomic_DNA"/>
</dbReference>
<evidence type="ECO:0000313" key="3">
    <source>
        <dbReference type="EMBL" id="OCH96627.1"/>
    </source>
</evidence>
<sequence>MRSPVVTFSLLAAAAVTVSGQLPGPPIPKPKLSPHMDIDTLKFLPGTPQAEGEFHLHTERQLAPSGLGIGLPPSTDSAAHEASRHNKRIRYALAPDSASDARAVSAEAERDGRLAAAEHEHDSRMASAQADHDAAERARAGDYPHGFVDTPEEAAYPDTTGNVAGISAINPSPITDGPFLADTGSGLDGGVVSTAPAIATSSDGLLNPGVPVVSADSGDVNGLSIMNGHVFNLDGALASRGASGNGAVNNAPGMTPLPSLIRQGIQKRRTSDHKIMSINGDDGATLPYLFFIKLIPWG</sequence>
<dbReference type="OrthoDB" id="10577848at2759"/>
<proteinExistence type="predicted"/>
<gene>
    <name evidence="3" type="ORF">OBBRIDRAFT_830036</name>
</gene>
<dbReference type="AlphaFoldDB" id="A0A8E2DVW8"/>
<dbReference type="Proteomes" id="UP000250043">
    <property type="component" value="Unassembled WGS sequence"/>
</dbReference>
<feature type="chain" id="PRO_5034141567" evidence="2">
    <location>
        <begin position="21"/>
        <end position="298"/>
    </location>
</feature>